<dbReference type="Proteomes" id="UP001459277">
    <property type="component" value="Unassembled WGS sequence"/>
</dbReference>
<dbReference type="InterPro" id="IPR036397">
    <property type="entry name" value="RNaseH_sf"/>
</dbReference>
<dbReference type="PANTHER" id="PTHR47723">
    <property type="entry name" value="OS05G0353850 PROTEIN"/>
    <property type="match status" value="1"/>
</dbReference>
<dbReference type="EMBL" id="JAZDWU010000004">
    <property type="protein sequence ID" value="KAL0006134.1"/>
    <property type="molecule type" value="Genomic_DNA"/>
</dbReference>
<dbReference type="InterPro" id="IPR002156">
    <property type="entry name" value="RNaseH_domain"/>
</dbReference>
<dbReference type="InterPro" id="IPR053151">
    <property type="entry name" value="RNase_H-like"/>
</dbReference>
<keyword evidence="3" id="KW-1185">Reference proteome</keyword>
<sequence length="278" mass="31545">MHNSAPVREVLASRGINCNTLCLVCKNQSESINHLLRECPFAIRFWLKLRNPHIISPSHSQSLGDWLYDNCHSKQVHHSSISWSVVFPFAVWFLWKHRNKVVFENSPLNMNLHGLCLSQAIEFSFCVGKLRMVNQRFLIQVSWSKPPEGWYKLNTDGASYGNPGKAGGGGLIRDCSRRWIEGFARSIGFTTSITAEFWALRDGLKLALSEGIQNLIVELDARVVIDLINSNVDTVKPYSPLLYDCRCLLRRFPQAQVKHVYREGNRCADALANWGCLG</sequence>
<accession>A0AAW2D782</accession>
<dbReference type="SUPFAM" id="SSF53098">
    <property type="entry name" value="Ribonuclease H-like"/>
    <property type="match status" value="1"/>
</dbReference>
<dbReference type="Pfam" id="PF13966">
    <property type="entry name" value="zf-RVT"/>
    <property type="match status" value="1"/>
</dbReference>
<reference evidence="2 3" key="1">
    <citation type="submission" date="2024-01" db="EMBL/GenBank/DDBJ databases">
        <title>A telomere-to-telomere, gap-free genome of sweet tea (Lithocarpus litseifolius).</title>
        <authorList>
            <person name="Zhou J."/>
        </authorList>
    </citation>
    <scope>NUCLEOTIDE SEQUENCE [LARGE SCALE GENOMIC DNA]</scope>
    <source>
        <strain evidence="2">Zhou-2022a</strain>
        <tissue evidence="2">Leaf</tissue>
    </source>
</reference>
<gene>
    <name evidence="2" type="ORF">SO802_013695</name>
</gene>
<organism evidence="2 3">
    <name type="scientific">Lithocarpus litseifolius</name>
    <dbReference type="NCBI Taxonomy" id="425828"/>
    <lineage>
        <taxon>Eukaryota</taxon>
        <taxon>Viridiplantae</taxon>
        <taxon>Streptophyta</taxon>
        <taxon>Embryophyta</taxon>
        <taxon>Tracheophyta</taxon>
        <taxon>Spermatophyta</taxon>
        <taxon>Magnoliopsida</taxon>
        <taxon>eudicotyledons</taxon>
        <taxon>Gunneridae</taxon>
        <taxon>Pentapetalae</taxon>
        <taxon>rosids</taxon>
        <taxon>fabids</taxon>
        <taxon>Fagales</taxon>
        <taxon>Fagaceae</taxon>
        <taxon>Lithocarpus</taxon>
    </lineage>
</organism>
<name>A0AAW2D782_9ROSI</name>
<dbReference type="GO" id="GO:0003676">
    <property type="term" value="F:nucleic acid binding"/>
    <property type="evidence" value="ECO:0007669"/>
    <property type="project" value="InterPro"/>
</dbReference>
<evidence type="ECO:0000313" key="2">
    <source>
        <dbReference type="EMBL" id="KAL0006134.1"/>
    </source>
</evidence>
<dbReference type="AlphaFoldDB" id="A0AAW2D782"/>
<proteinExistence type="predicted"/>
<protein>
    <recommendedName>
        <fullName evidence="1">RNase H type-1 domain-containing protein</fullName>
    </recommendedName>
</protein>
<dbReference type="GO" id="GO:0004523">
    <property type="term" value="F:RNA-DNA hybrid ribonuclease activity"/>
    <property type="evidence" value="ECO:0007669"/>
    <property type="project" value="InterPro"/>
</dbReference>
<dbReference type="InterPro" id="IPR026960">
    <property type="entry name" value="RVT-Znf"/>
</dbReference>
<dbReference type="CDD" id="cd06222">
    <property type="entry name" value="RNase_H_like"/>
    <property type="match status" value="1"/>
</dbReference>
<comment type="caution">
    <text evidence="2">The sequence shown here is derived from an EMBL/GenBank/DDBJ whole genome shotgun (WGS) entry which is preliminary data.</text>
</comment>
<evidence type="ECO:0000313" key="3">
    <source>
        <dbReference type="Proteomes" id="UP001459277"/>
    </source>
</evidence>
<feature type="domain" description="RNase H type-1" evidence="1">
    <location>
        <begin position="147"/>
        <end position="277"/>
    </location>
</feature>
<evidence type="ECO:0000259" key="1">
    <source>
        <dbReference type="PROSITE" id="PS50879"/>
    </source>
</evidence>
<dbReference type="Gene3D" id="3.30.420.10">
    <property type="entry name" value="Ribonuclease H-like superfamily/Ribonuclease H"/>
    <property type="match status" value="1"/>
</dbReference>
<dbReference type="PROSITE" id="PS50879">
    <property type="entry name" value="RNASE_H_1"/>
    <property type="match status" value="1"/>
</dbReference>
<dbReference type="InterPro" id="IPR012337">
    <property type="entry name" value="RNaseH-like_sf"/>
</dbReference>
<dbReference type="Pfam" id="PF13456">
    <property type="entry name" value="RVT_3"/>
    <property type="match status" value="1"/>
</dbReference>
<dbReference type="PANTHER" id="PTHR47723:SF19">
    <property type="entry name" value="POLYNUCLEOTIDYL TRANSFERASE, RIBONUCLEASE H-LIKE SUPERFAMILY PROTEIN"/>
    <property type="match status" value="1"/>
</dbReference>
<dbReference type="InterPro" id="IPR044730">
    <property type="entry name" value="RNase_H-like_dom_plant"/>
</dbReference>